<proteinExistence type="predicted"/>
<dbReference type="OrthoDB" id="3897361at2759"/>
<reference evidence="4" key="3">
    <citation type="submission" date="2025-04" db="UniProtKB">
        <authorList>
            <consortium name="RefSeq"/>
        </authorList>
    </citation>
    <scope>IDENTIFICATION</scope>
    <source>
        <strain evidence="4">CBS 304.34</strain>
    </source>
</reference>
<evidence type="ECO:0000259" key="1">
    <source>
        <dbReference type="PROSITE" id="PS50181"/>
    </source>
</evidence>
<reference evidence="2 4" key="1">
    <citation type="journal article" date="2020" name="Stud. Mycol.">
        <title>101 Dothideomycetes genomes: a test case for predicting lifestyles and emergence of pathogens.</title>
        <authorList>
            <person name="Haridas S."/>
            <person name="Albert R."/>
            <person name="Binder M."/>
            <person name="Bloem J."/>
            <person name="Labutti K."/>
            <person name="Salamov A."/>
            <person name="Andreopoulos B."/>
            <person name="Baker S."/>
            <person name="Barry K."/>
            <person name="Bills G."/>
            <person name="Bluhm B."/>
            <person name="Cannon C."/>
            <person name="Castanera R."/>
            <person name="Culley D."/>
            <person name="Daum C."/>
            <person name="Ezra D."/>
            <person name="Gonzalez J."/>
            <person name="Henrissat B."/>
            <person name="Kuo A."/>
            <person name="Liang C."/>
            <person name="Lipzen A."/>
            <person name="Lutzoni F."/>
            <person name="Magnuson J."/>
            <person name="Mondo S."/>
            <person name="Nolan M."/>
            <person name="Ohm R."/>
            <person name="Pangilinan J."/>
            <person name="Park H.-J."/>
            <person name="Ramirez L."/>
            <person name="Alfaro M."/>
            <person name="Sun H."/>
            <person name="Tritt A."/>
            <person name="Yoshinaga Y."/>
            <person name="Zwiers L.-H."/>
            <person name="Turgeon B."/>
            <person name="Goodwin S."/>
            <person name="Spatafora J."/>
            <person name="Crous P."/>
            <person name="Grigoriev I."/>
        </authorList>
    </citation>
    <scope>NUCLEOTIDE SEQUENCE</scope>
    <source>
        <strain evidence="2 4">CBS 304.34</strain>
    </source>
</reference>
<dbReference type="AlphaFoldDB" id="A0A6A6YWH0"/>
<dbReference type="InterPro" id="IPR001810">
    <property type="entry name" value="F-box_dom"/>
</dbReference>
<reference evidence="4" key="2">
    <citation type="submission" date="2020-04" db="EMBL/GenBank/DDBJ databases">
        <authorList>
            <consortium name="NCBI Genome Project"/>
        </authorList>
    </citation>
    <scope>NUCLEOTIDE SEQUENCE</scope>
    <source>
        <strain evidence="4">CBS 304.34</strain>
    </source>
</reference>
<dbReference type="RefSeq" id="XP_033580256.1">
    <property type="nucleotide sequence ID" value="XM_033713712.1"/>
</dbReference>
<gene>
    <name evidence="2 4" type="ORF">BDZ99DRAFT_253276</name>
</gene>
<protein>
    <recommendedName>
        <fullName evidence="1">F-box domain-containing protein</fullName>
    </recommendedName>
</protein>
<dbReference type="GeneID" id="54454605"/>
<name>A0A6A6YWH0_9PEZI</name>
<dbReference type="EMBL" id="MU003696">
    <property type="protein sequence ID" value="KAF2813292.1"/>
    <property type="molecule type" value="Genomic_DNA"/>
</dbReference>
<feature type="domain" description="F-box" evidence="1">
    <location>
        <begin position="237"/>
        <end position="287"/>
    </location>
</feature>
<evidence type="ECO:0000313" key="2">
    <source>
        <dbReference type="EMBL" id="KAF2813292.1"/>
    </source>
</evidence>
<dbReference type="PROSITE" id="PS50181">
    <property type="entry name" value="FBOX"/>
    <property type="match status" value="1"/>
</dbReference>
<organism evidence="2">
    <name type="scientific">Mytilinidion resinicola</name>
    <dbReference type="NCBI Taxonomy" id="574789"/>
    <lineage>
        <taxon>Eukaryota</taxon>
        <taxon>Fungi</taxon>
        <taxon>Dikarya</taxon>
        <taxon>Ascomycota</taxon>
        <taxon>Pezizomycotina</taxon>
        <taxon>Dothideomycetes</taxon>
        <taxon>Pleosporomycetidae</taxon>
        <taxon>Mytilinidiales</taxon>
        <taxon>Mytilinidiaceae</taxon>
        <taxon>Mytilinidion</taxon>
    </lineage>
</organism>
<dbReference type="Pfam" id="PF00646">
    <property type="entry name" value="F-box"/>
    <property type="match status" value="1"/>
</dbReference>
<sequence>MSEHIACIHCPLCGAFFERMTLGQPTTWNLAWNRERSSDWHEELRIVTSRKGTAPFITGVGFLLKVAQHTVLFAPPDAANWRDLDDRGVADGQFLILRPASYEAFAVLQLYDSAWAFPVHKACWNLLECRTSVSGYDGSTLALSLFNFLISLDIRPGQHIEPTSVYGVDTKCLDASLASPRMATKWKTVHANPCELSVLNNLPPIDDLIKKYESASYPGWRRGRSSTHGQHTTNGSWDALYHLPPELLHMVLLLLPSKDVCALRLASRAVANNTRPQELPQAFWRSKFLPESEMGFAYPEGDVHPSEINWFHRYLAVKKACNSRTKYYALKNRRRIWRILTEISETFEKCNTRQGDHIVLPNFGWIPLPRYQSRIRNT</sequence>
<accession>A0A6A6YWH0</accession>
<evidence type="ECO:0000313" key="4">
    <source>
        <dbReference type="RefSeq" id="XP_033580256.1"/>
    </source>
</evidence>
<dbReference type="SUPFAM" id="SSF81383">
    <property type="entry name" value="F-box domain"/>
    <property type="match status" value="1"/>
</dbReference>
<keyword evidence="3" id="KW-1185">Reference proteome</keyword>
<dbReference type="Proteomes" id="UP000504636">
    <property type="component" value="Unplaced"/>
</dbReference>
<evidence type="ECO:0000313" key="3">
    <source>
        <dbReference type="Proteomes" id="UP000504636"/>
    </source>
</evidence>
<dbReference type="InterPro" id="IPR036047">
    <property type="entry name" value="F-box-like_dom_sf"/>
</dbReference>